<name>A0A2T0ZTV7_9ACTN</name>
<dbReference type="AlphaFoldDB" id="A0A2T0ZTV7"/>
<protein>
    <submittedName>
        <fullName evidence="2">Uncharacterized protein</fullName>
    </submittedName>
</protein>
<comment type="caution">
    <text evidence="2">The sequence shown here is derived from an EMBL/GenBank/DDBJ whole genome shotgun (WGS) entry which is preliminary data.</text>
</comment>
<dbReference type="EMBL" id="PVUE01000018">
    <property type="protein sequence ID" value="PRZ39734.1"/>
    <property type="molecule type" value="Genomic_DNA"/>
</dbReference>
<sequence length="100" mass="10759">MSDTKALLDAEGAASEAGKDAPLRPGTSLTRGHGRTKTLQVRLNDDEYAALSALAETRNVPVSTLVRSLILPVITPGRDTPAARIERLRRELDLLSQQIA</sequence>
<gene>
    <name evidence="2" type="ORF">CLV47_11898</name>
</gene>
<organism evidence="2 3">
    <name type="scientific">Antricoccus suffuscus</name>
    <dbReference type="NCBI Taxonomy" id="1629062"/>
    <lineage>
        <taxon>Bacteria</taxon>
        <taxon>Bacillati</taxon>
        <taxon>Actinomycetota</taxon>
        <taxon>Actinomycetes</taxon>
        <taxon>Geodermatophilales</taxon>
        <taxon>Antricoccaceae</taxon>
        <taxon>Antricoccus</taxon>
    </lineage>
</organism>
<feature type="region of interest" description="Disordered" evidence="1">
    <location>
        <begin position="1"/>
        <end position="38"/>
    </location>
</feature>
<evidence type="ECO:0000313" key="2">
    <source>
        <dbReference type="EMBL" id="PRZ39734.1"/>
    </source>
</evidence>
<dbReference type="RefSeq" id="WP_106350452.1">
    <property type="nucleotide sequence ID" value="NZ_PVUE01000018.1"/>
</dbReference>
<dbReference type="Proteomes" id="UP000237752">
    <property type="component" value="Unassembled WGS sequence"/>
</dbReference>
<keyword evidence="3" id="KW-1185">Reference proteome</keyword>
<evidence type="ECO:0000256" key="1">
    <source>
        <dbReference type="SAM" id="MobiDB-lite"/>
    </source>
</evidence>
<dbReference type="OrthoDB" id="4730461at2"/>
<accession>A0A2T0ZTV7</accession>
<reference evidence="2 3" key="1">
    <citation type="submission" date="2018-03" db="EMBL/GenBank/DDBJ databases">
        <title>Genomic Encyclopedia of Archaeal and Bacterial Type Strains, Phase II (KMG-II): from individual species to whole genera.</title>
        <authorList>
            <person name="Goeker M."/>
        </authorList>
    </citation>
    <scope>NUCLEOTIDE SEQUENCE [LARGE SCALE GENOMIC DNA]</scope>
    <source>
        <strain evidence="2 3">DSM 100065</strain>
    </source>
</reference>
<proteinExistence type="predicted"/>
<evidence type="ECO:0000313" key="3">
    <source>
        <dbReference type="Proteomes" id="UP000237752"/>
    </source>
</evidence>